<feature type="transmembrane region" description="Helical" evidence="1">
    <location>
        <begin position="756"/>
        <end position="776"/>
    </location>
</feature>
<accession>A0A5B7X329</accession>
<reference evidence="3 4" key="1">
    <citation type="submission" date="2019-06" db="EMBL/GenBank/DDBJ databases">
        <title>Complete genome sequence of Antarcticibacterium flavum KCTC 52984T from an Antarctic marine sediment.</title>
        <authorList>
            <person name="Lee Y.M."/>
            <person name="Shin S.C."/>
        </authorList>
    </citation>
    <scope>NUCLEOTIDE SEQUENCE [LARGE SCALE GENOMIC DNA]</scope>
    <source>
        <strain evidence="3 4">KCTC 52984</strain>
    </source>
</reference>
<dbReference type="InterPro" id="IPR011110">
    <property type="entry name" value="Reg_prop"/>
</dbReference>
<dbReference type="InterPro" id="IPR036890">
    <property type="entry name" value="HATPase_C_sf"/>
</dbReference>
<dbReference type="GO" id="GO:0000155">
    <property type="term" value="F:phosphorelay sensor kinase activity"/>
    <property type="evidence" value="ECO:0007669"/>
    <property type="project" value="InterPro"/>
</dbReference>
<dbReference type="RefSeq" id="WP_139065657.1">
    <property type="nucleotide sequence ID" value="NZ_CP040812.1"/>
</dbReference>
<keyword evidence="3" id="KW-0808">Transferase</keyword>
<dbReference type="InterPro" id="IPR015943">
    <property type="entry name" value="WD40/YVTN_repeat-like_dom_sf"/>
</dbReference>
<keyword evidence="4" id="KW-1185">Reference proteome</keyword>
<keyword evidence="1" id="KW-1133">Transmembrane helix</keyword>
<dbReference type="InterPro" id="IPR010559">
    <property type="entry name" value="Sig_transdc_His_kin_internal"/>
</dbReference>
<evidence type="ECO:0000313" key="3">
    <source>
        <dbReference type="EMBL" id="QCY69081.1"/>
    </source>
</evidence>
<dbReference type="SUPFAM" id="SSF63829">
    <property type="entry name" value="Calcium-dependent phosphotriesterase"/>
    <property type="match status" value="1"/>
</dbReference>
<keyword evidence="3" id="KW-0418">Kinase</keyword>
<dbReference type="Gene3D" id="2.130.10.10">
    <property type="entry name" value="YVTN repeat-like/Quinoprotein amine dehydrogenase"/>
    <property type="match status" value="2"/>
</dbReference>
<protein>
    <submittedName>
        <fullName evidence="3">Histidine kinase</fullName>
    </submittedName>
</protein>
<dbReference type="Gene3D" id="3.30.565.10">
    <property type="entry name" value="Histidine kinase-like ATPase, C-terminal domain"/>
    <property type="match status" value="1"/>
</dbReference>
<evidence type="ECO:0000256" key="1">
    <source>
        <dbReference type="SAM" id="Phobius"/>
    </source>
</evidence>
<dbReference type="OrthoDB" id="9809670at2"/>
<feature type="domain" description="Signal transduction histidine kinase internal region" evidence="2">
    <location>
        <begin position="799"/>
        <end position="878"/>
    </location>
</feature>
<dbReference type="SUPFAM" id="SSF55874">
    <property type="entry name" value="ATPase domain of HSP90 chaperone/DNA topoisomerase II/histidine kinase"/>
    <property type="match status" value="1"/>
</dbReference>
<dbReference type="InterPro" id="IPR050640">
    <property type="entry name" value="Bact_2-comp_sensor_kinase"/>
</dbReference>
<dbReference type="Gene3D" id="2.60.40.10">
    <property type="entry name" value="Immunoglobulins"/>
    <property type="match status" value="1"/>
</dbReference>
<dbReference type="PANTHER" id="PTHR34220:SF7">
    <property type="entry name" value="SENSOR HISTIDINE KINASE YPDA"/>
    <property type="match status" value="1"/>
</dbReference>
<keyword evidence="1" id="KW-0812">Transmembrane</keyword>
<dbReference type="Proteomes" id="UP000309016">
    <property type="component" value="Chromosome"/>
</dbReference>
<dbReference type="GO" id="GO:0016020">
    <property type="term" value="C:membrane"/>
    <property type="evidence" value="ECO:0007669"/>
    <property type="project" value="InterPro"/>
</dbReference>
<dbReference type="PANTHER" id="PTHR34220">
    <property type="entry name" value="SENSOR HISTIDINE KINASE YPDA"/>
    <property type="match status" value="1"/>
</dbReference>
<dbReference type="KEGG" id="afla:FHG64_06480"/>
<keyword evidence="1" id="KW-0472">Membrane</keyword>
<organism evidence="3 4">
    <name type="scientific">Antarcticibacterium flavum</name>
    <dbReference type="NCBI Taxonomy" id="2058175"/>
    <lineage>
        <taxon>Bacteria</taxon>
        <taxon>Pseudomonadati</taxon>
        <taxon>Bacteroidota</taxon>
        <taxon>Flavobacteriia</taxon>
        <taxon>Flavobacteriales</taxon>
        <taxon>Flavobacteriaceae</taxon>
        <taxon>Antarcticibacterium</taxon>
    </lineage>
</organism>
<evidence type="ECO:0000259" key="2">
    <source>
        <dbReference type="Pfam" id="PF06580"/>
    </source>
</evidence>
<name>A0A5B7X329_9FLAO</name>
<sequence length="994" mass="113764">MPFYRTSKLFLLFFLCYSLGFSQNYPGRNYTAAVELPNNSVRSLLVDSNNILWIGTENGLVKKENDIFKYFFEEDGLALNSCWAIAEDSNGRLWFGSYGGGLSIYDGNKFQVISEEEGLVHNEITKLYASGNLMYVGTSDGVSVIDINTLEVRSFDDPSAEQLFRVRDFLEYDEHVYVITYSTGIYKLQQKGSQWDLLKVNDHTFIYSVFVDNDSVFSSNKEYFTKHSLSEYLKEEVPEEVEKFGFSIIWDYVKTRNNRLFAAAWGIYDANGGIYEIVDNRLISMTSQFNVPSREVVSLAYDPNFEKLYVGTQDMGLFEISLDPQIKFSGIIGNKVLGFAAASSTSAVLLDDGILIKGAENEQKISLLQLKKWQEDYVLKTTLPLPKHRDDFYELDYATLAENIEFYDIKVSEDSYWVNTTIGVFVVKESGELARYLPLHTEEVNFTPAGALIETNPYGGVRVYSDVDAFKYQHFDQEEPHTPTMVVNSLRKKDKTYFLSIFSGLYVWENDRFRSYLKEDIWSEKKLKHITALGRDLAISNEFGDVFLVNDEAGFEVKKKIPRAEIRGNSISFLKDYQCTLLIGTEKGLTLYKDGRFIFLDREQGLEQPLRSARVNGNILSIGSDNGYYLIDLDEVGETKALVDQIRLKELLVNNTEFSSEGFNGKQPLTLPHNENSVLLKFGTNAHPYPNKLQYRYRLNANEPWSLPVNQPEIFLPALPPNDYAIDVEVLDASTGLTFSQSLLSLSILPPFWQTWWFSALLIGTLLLVVYSVYVYQIRQHRQYEEQKALIQKRFEETKMEALLAQMNPHFIFNAMNSIQYYIMDSDIDKATVFLGDFSKLIRLNLDHCIKPGISLNEEIEYLQSYIRIENTRFNNRIKVNFEIDPAINTYELNIPTMLLQTFVENVFVHAFPNQVKDPNLKISFRLLTEDVLQCKIEDNGIGFTGSPSNKLHDSKGVKLVRERLALLGYDVEEALQITSSKESGTTVILGLKV</sequence>
<gene>
    <name evidence="3" type="ORF">FHG64_06480</name>
</gene>
<dbReference type="AlphaFoldDB" id="A0A5B7X329"/>
<dbReference type="EMBL" id="CP040812">
    <property type="protein sequence ID" value="QCY69081.1"/>
    <property type="molecule type" value="Genomic_DNA"/>
</dbReference>
<dbReference type="InterPro" id="IPR013783">
    <property type="entry name" value="Ig-like_fold"/>
</dbReference>
<proteinExistence type="predicted"/>
<dbReference type="Pfam" id="PF06580">
    <property type="entry name" value="His_kinase"/>
    <property type="match status" value="1"/>
</dbReference>
<evidence type="ECO:0000313" key="4">
    <source>
        <dbReference type="Proteomes" id="UP000309016"/>
    </source>
</evidence>
<dbReference type="Pfam" id="PF07494">
    <property type="entry name" value="Reg_prop"/>
    <property type="match status" value="2"/>
</dbReference>